<sequence length="265" mass="28775">MSFVGKKVWITGASSGIGAGLARELSAQGAHLLLSARREDALRTVRAECLERADNVDIIPLDLTNSEQVRLTAAHTLERHAPIDILIHCAGVSQRALARDTVEDVDRAIMEINYFGTVALTRAVLPSMLARKRGHLVVVTSVAGKLGSPLRSSYSASKHALHGYFDCLRAEVFQDGIAVTTVCPGYIDTAITTNAYIGNGERYGKIDTMLSQGMPVPECARAILRAVADKAPEVIVSGPKERVAVYLRRFFPTLLFRLIRSHVPS</sequence>
<dbReference type="PROSITE" id="PS00061">
    <property type="entry name" value="ADH_SHORT"/>
    <property type="match status" value="1"/>
</dbReference>
<dbReference type="InterPro" id="IPR020904">
    <property type="entry name" value="Sc_DH/Rdtase_CS"/>
</dbReference>
<dbReference type="Pfam" id="PF00106">
    <property type="entry name" value="adh_short"/>
    <property type="match status" value="1"/>
</dbReference>
<protein>
    <submittedName>
        <fullName evidence="5">Short-subunit dehydrogenase</fullName>
    </submittedName>
</protein>
<gene>
    <name evidence="5" type="ORF">DFP86_10242</name>
</gene>
<dbReference type="RefSeq" id="WP_208108188.1">
    <property type="nucleotide sequence ID" value="NZ_SNZP01000002.1"/>
</dbReference>
<dbReference type="PANTHER" id="PTHR44196">
    <property type="entry name" value="DEHYDROGENASE/REDUCTASE SDR FAMILY MEMBER 7B"/>
    <property type="match status" value="1"/>
</dbReference>
<dbReference type="Gene3D" id="3.40.50.720">
    <property type="entry name" value="NAD(P)-binding Rossmann-like Domain"/>
    <property type="match status" value="1"/>
</dbReference>
<dbReference type="InterPro" id="IPR002347">
    <property type="entry name" value="SDR_fam"/>
</dbReference>
<dbReference type="InterPro" id="IPR036291">
    <property type="entry name" value="NAD(P)-bd_dom_sf"/>
</dbReference>
<evidence type="ECO:0000256" key="1">
    <source>
        <dbReference type="ARBA" id="ARBA00006484"/>
    </source>
</evidence>
<dbReference type="SMART" id="SM00822">
    <property type="entry name" value="PKS_KR"/>
    <property type="match status" value="1"/>
</dbReference>
<reference evidence="5 6" key="1">
    <citation type="submission" date="2019-03" db="EMBL/GenBank/DDBJ databases">
        <title>Genomic Encyclopedia of Type Strains, Phase III (KMG-III): the genomes of soil and plant-associated and newly described type strains.</title>
        <authorList>
            <person name="Whitman W."/>
        </authorList>
    </citation>
    <scope>NUCLEOTIDE SEQUENCE [LARGE SCALE GENOMIC DNA]</scope>
    <source>
        <strain evidence="5 6">CECT 8976</strain>
    </source>
</reference>
<evidence type="ECO:0000313" key="6">
    <source>
        <dbReference type="Proteomes" id="UP000295611"/>
    </source>
</evidence>
<dbReference type="PRINTS" id="PR00080">
    <property type="entry name" value="SDRFAMILY"/>
</dbReference>
<dbReference type="SUPFAM" id="SSF51735">
    <property type="entry name" value="NAD(P)-binding Rossmann-fold domains"/>
    <property type="match status" value="1"/>
</dbReference>
<dbReference type="InterPro" id="IPR057326">
    <property type="entry name" value="KR_dom"/>
</dbReference>
<dbReference type="CDD" id="cd05332">
    <property type="entry name" value="11beta-HSD1_like_SDR_c"/>
    <property type="match status" value="1"/>
</dbReference>
<evidence type="ECO:0000259" key="4">
    <source>
        <dbReference type="SMART" id="SM00822"/>
    </source>
</evidence>
<dbReference type="AlphaFoldDB" id="A0A4R7BCP8"/>
<evidence type="ECO:0000256" key="2">
    <source>
        <dbReference type="ARBA" id="ARBA00023002"/>
    </source>
</evidence>
<feature type="domain" description="Ketoreductase" evidence="4">
    <location>
        <begin position="6"/>
        <end position="185"/>
    </location>
</feature>
<dbReference type="GO" id="GO:0016491">
    <property type="term" value="F:oxidoreductase activity"/>
    <property type="evidence" value="ECO:0007669"/>
    <property type="project" value="UniProtKB-KW"/>
</dbReference>
<keyword evidence="6" id="KW-1185">Reference proteome</keyword>
<organism evidence="5 6">
    <name type="scientific">Paludibacterium purpuratum</name>
    <dbReference type="NCBI Taxonomy" id="1144873"/>
    <lineage>
        <taxon>Bacteria</taxon>
        <taxon>Pseudomonadati</taxon>
        <taxon>Pseudomonadota</taxon>
        <taxon>Betaproteobacteria</taxon>
        <taxon>Neisseriales</taxon>
        <taxon>Chromobacteriaceae</taxon>
        <taxon>Paludibacterium</taxon>
    </lineage>
</organism>
<accession>A0A4R7BCP8</accession>
<proteinExistence type="inferred from homology"/>
<evidence type="ECO:0000256" key="3">
    <source>
        <dbReference type="RuleBase" id="RU000363"/>
    </source>
</evidence>
<evidence type="ECO:0000313" key="5">
    <source>
        <dbReference type="EMBL" id="TDR81932.1"/>
    </source>
</evidence>
<dbReference type="PRINTS" id="PR00081">
    <property type="entry name" value="GDHRDH"/>
</dbReference>
<dbReference type="Proteomes" id="UP000295611">
    <property type="component" value="Unassembled WGS sequence"/>
</dbReference>
<comment type="similarity">
    <text evidence="1 3">Belongs to the short-chain dehydrogenases/reductases (SDR) family.</text>
</comment>
<name>A0A4R7BCP8_9NEIS</name>
<comment type="caution">
    <text evidence="5">The sequence shown here is derived from an EMBL/GenBank/DDBJ whole genome shotgun (WGS) entry which is preliminary data.</text>
</comment>
<dbReference type="NCBIfam" id="NF004825">
    <property type="entry name" value="PRK06181.1"/>
    <property type="match status" value="1"/>
</dbReference>
<dbReference type="PANTHER" id="PTHR44196:SF1">
    <property type="entry name" value="DEHYDROGENASE_REDUCTASE SDR FAMILY MEMBER 7B"/>
    <property type="match status" value="1"/>
</dbReference>
<dbReference type="GO" id="GO:0016020">
    <property type="term" value="C:membrane"/>
    <property type="evidence" value="ECO:0007669"/>
    <property type="project" value="TreeGrafter"/>
</dbReference>
<dbReference type="EMBL" id="SNZP01000002">
    <property type="protein sequence ID" value="TDR81932.1"/>
    <property type="molecule type" value="Genomic_DNA"/>
</dbReference>
<keyword evidence="2" id="KW-0560">Oxidoreductase</keyword>